<evidence type="ECO:0000313" key="1">
    <source>
        <dbReference type="EMBL" id="QYA31832.1"/>
    </source>
</evidence>
<protein>
    <submittedName>
        <fullName evidence="2">DUF6501 family protein</fullName>
    </submittedName>
</protein>
<gene>
    <name evidence="1" type="ORF">KYI10_05385</name>
    <name evidence="3" type="ORF">QA539_05480</name>
    <name evidence="2" type="ORF">QA541_05840</name>
</gene>
<name>A0AAU6R6M7_9STAP</name>
<dbReference type="InterPro" id="IPR045447">
    <property type="entry name" value="DUF6501"/>
</dbReference>
<evidence type="ECO:0000313" key="2">
    <source>
        <dbReference type="EMBL" id="WZE65782.1"/>
    </source>
</evidence>
<dbReference type="EMBL" id="CP124591">
    <property type="protein sequence ID" value="WZE70000.1"/>
    <property type="molecule type" value="Genomic_DNA"/>
</dbReference>
<accession>A0AAU6RJ96</accession>
<dbReference type="EMBL" id="CP079955">
    <property type="protein sequence ID" value="QYA31832.1"/>
    <property type="molecule type" value="Genomic_DNA"/>
</dbReference>
<dbReference type="Pfam" id="PF20111">
    <property type="entry name" value="DUF6501"/>
    <property type="match status" value="1"/>
</dbReference>
<accession>A0AAT9P3V4</accession>
<organism evidence="2">
    <name type="scientific">Macrococcus psychrotolerans</name>
    <dbReference type="NCBI Taxonomy" id="3039389"/>
    <lineage>
        <taxon>Bacteria</taxon>
        <taxon>Bacillati</taxon>
        <taxon>Bacillota</taxon>
        <taxon>Bacilli</taxon>
        <taxon>Bacillales</taxon>
        <taxon>Staphylococcaceae</taxon>
        <taxon>Macrococcus</taxon>
    </lineage>
</organism>
<keyword evidence="4" id="KW-1185">Reference proteome</keyword>
<reference evidence="2 4" key="2">
    <citation type="submission" date="2023-04" db="EMBL/GenBank/DDBJ databases">
        <title>Macrococci isolated from food, foodproducing animals, and human clinical materials.</title>
        <authorList>
            <person name="Maslanova I."/>
            <person name="Svec P."/>
            <person name="Sedlacek I."/>
            <person name="Novakova D."/>
            <person name="Keller J.E."/>
            <person name="Schwendener S."/>
            <person name="Finstrlova A."/>
            <person name="Botka T."/>
            <person name="Kovarovic V."/>
            <person name="Petras P."/>
            <person name="Perreten V."/>
            <person name="Pantucek R."/>
        </authorList>
    </citation>
    <scope>NUCLEOTIDE SEQUENCE</scope>
    <source>
        <strain evidence="3 4">CCM 8659</strain>
        <strain evidence="2">NRL/St 21/332</strain>
    </source>
</reference>
<reference evidence="1" key="1">
    <citation type="submission" date="2021-07" db="EMBL/GenBank/DDBJ databases">
        <title>Prevalence and characterization of methicillin-resistant Macrococcus spp. in food producing animals and meat in Switzerland in 2019.</title>
        <authorList>
            <person name="Keller J.E."/>
            <person name="Schwendener S."/>
            <person name="Neuenschwander J."/>
            <person name="Overesch G."/>
            <person name="Perreten V."/>
        </authorList>
    </citation>
    <scope>NUCLEOTIDE SEQUENCE</scope>
    <source>
        <strain evidence="1">19Msa1099</strain>
    </source>
</reference>
<dbReference type="AlphaFoldDB" id="A0AAU6R6M7"/>
<proteinExistence type="predicted"/>
<dbReference type="Proteomes" id="UP001465447">
    <property type="component" value="Chromosome"/>
</dbReference>
<evidence type="ECO:0000313" key="3">
    <source>
        <dbReference type="EMBL" id="WZE70000.1"/>
    </source>
</evidence>
<accession>A0AAU6R6M7</accession>
<dbReference type="EMBL" id="CP124577">
    <property type="protein sequence ID" value="WZE65782.1"/>
    <property type="molecule type" value="Genomic_DNA"/>
</dbReference>
<dbReference type="RefSeq" id="WP_219491658.1">
    <property type="nucleotide sequence ID" value="NZ_CP124577.1"/>
</dbReference>
<sequence length="68" mass="8102">MLHEEWQNKEAIKHVEVINVDAKKYKVSDMLTVGKVYDVVNETEEYYHIRDNSGKVGGYYKDYFKEVQ</sequence>
<evidence type="ECO:0000313" key="4">
    <source>
        <dbReference type="Proteomes" id="UP001465447"/>
    </source>
</evidence>
<dbReference type="KEGG" id="mpsh:QA539_05480"/>